<evidence type="ECO:0000256" key="1">
    <source>
        <dbReference type="SAM" id="MobiDB-lite"/>
    </source>
</evidence>
<dbReference type="Proteomes" id="UP000439903">
    <property type="component" value="Unassembled WGS sequence"/>
</dbReference>
<gene>
    <name evidence="2" type="ORF">F8M41_007992</name>
</gene>
<protein>
    <submittedName>
        <fullName evidence="2">Uncharacterized protein</fullName>
    </submittedName>
</protein>
<sequence length="133" mass="15645">MMIKQKNADNPTKITIHNGKQEELTPHNRKQVTMITCSSNMKNIVTWSDVDKSAVCWCISVNQQELELKHKISLENNKKYKYFVYSEHIKCNLSKNFGDIRNYLTVSDDKFVSMPIEKVDLEIKYISKLKRKM</sequence>
<organism evidence="2 3">
    <name type="scientific">Gigaspora margarita</name>
    <dbReference type="NCBI Taxonomy" id="4874"/>
    <lineage>
        <taxon>Eukaryota</taxon>
        <taxon>Fungi</taxon>
        <taxon>Fungi incertae sedis</taxon>
        <taxon>Mucoromycota</taxon>
        <taxon>Glomeromycotina</taxon>
        <taxon>Glomeromycetes</taxon>
        <taxon>Diversisporales</taxon>
        <taxon>Gigasporaceae</taxon>
        <taxon>Gigaspora</taxon>
    </lineage>
</organism>
<name>A0A8H3X4Y3_GIGMA</name>
<reference evidence="2 3" key="1">
    <citation type="journal article" date="2019" name="Environ. Microbiol.">
        <title>At the nexus of three kingdoms: the genome of the mycorrhizal fungus Gigaspora margarita provides insights into plant, endobacterial and fungal interactions.</title>
        <authorList>
            <person name="Venice F."/>
            <person name="Ghignone S."/>
            <person name="Salvioli di Fossalunga A."/>
            <person name="Amselem J."/>
            <person name="Novero M."/>
            <person name="Xianan X."/>
            <person name="Sedzielewska Toro K."/>
            <person name="Morin E."/>
            <person name="Lipzen A."/>
            <person name="Grigoriev I.V."/>
            <person name="Henrissat B."/>
            <person name="Martin F.M."/>
            <person name="Bonfante P."/>
        </authorList>
    </citation>
    <scope>NUCLEOTIDE SEQUENCE [LARGE SCALE GENOMIC DNA]</scope>
    <source>
        <strain evidence="2 3">BEG34</strain>
    </source>
</reference>
<feature type="region of interest" description="Disordered" evidence="1">
    <location>
        <begin position="1"/>
        <end position="25"/>
    </location>
</feature>
<accession>A0A8H3X4Y3</accession>
<proteinExistence type="predicted"/>
<comment type="caution">
    <text evidence="2">The sequence shown here is derived from an EMBL/GenBank/DDBJ whole genome shotgun (WGS) entry which is preliminary data.</text>
</comment>
<keyword evidence="3" id="KW-1185">Reference proteome</keyword>
<dbReference type="OrthoDB" id="10441460at2759"/>
<dbReference type="AlphaFoldDB" id="A0A8H3X4Y3"/>
<evidence type="ECO:0000313" key="2">
    <source>
        <dbReference type="EMBL" id="KAF0412143.1"/>
    </source>
</evidence>
<dbReference type="EMBL" id="WTPW01001821">
    <property type="protein sequence ID" value="KAF0412143.1"/>
    <property type="molecule type" value="Genomic_DNA"/>
</dbReference>
<evidence type="ECO:0000313" key="3">
    <source>
        <dbReference type="Proteomes" id="UP000439903"/>
    </source>
</evidence>